<keyword evidence="2" id="KW-1185">Reference proteome</keyword>
<dbReference type="EMBL" id="CP136511">
    <property type="protein sequence ID" value="WOD14690.1"/>
    <property type="molecule type" value="Genomic_DNA"/>
</dbReference>
<reference evidence="1 2" key="1">
    <citation type="submission" date="2023-10" db="EMBL/GenBank/DDBJ databases">
        <title>Surface-active antibiotics is a multifunctional adaptation for post-fire microbes.</title>
        <authorList>
            <person name="Liu M.D."/>
            <person name="Du Y."/>
            <person name="Koupaei S.K."/>
            <person name="Kim N.R."/>
            <person name="Zhang W."/>
            <person name="Traxler M.F."/>
        </authorList>
    </citation>
    <scope>NUCLEOTIDE SEQUENCE [LARGE SCALE GENOMIC DNA]</scope>
    <source>
        <strain evidence="1 2">F3</strain>
    </source>
</reference>
<gene>
    <name evidence="1" type="ORF">RW095_00165</name>
</gene>
<dbReference type="Gene3D" id="1.20.1260.10">
    <property type="match status" value="1"/>
</dbReference>
<dbReference type="Pfam" id="PF05974">
    <property type="entry name" value="DUF892"/>
    <property type="match status" value="1"/>
</dbReference>
<evidence type="ECO:0000313" key="1">
    <source>
        <dbReference type="EMBL" id="WOD14690.1"/>
    </source>
</evidence>
<dbReference type="SUPFAM" id="SSF47240">
    <property type="entry name" value="Ferritin-like"/>
    <property type="match status" value="1"/>
</dbReference>
<dbReference type="InterPro" id="IPR012347">
    <property type="entry name" value="Ferritin-like"/>
</dbReference>
<evidence type="ECO:0000313" key="2">
    <source>
        <dbReference type="Proteomes" id="UP001302652"/>
    </source>
</evidence>
<sequence>MHLQETPGRQLLLQGCLDRFGSSPSAMRDLTGRIAAFGQAVGGMRMTDEVVKGAMSGYVFEQTEVASYTAQIAAAQAVGDEETVRCCERILPQEIEMGQWRIENLPHIVTAYLSRSADGRDDGKR</sequence>
<dbReference type="Proteomes" id="UP001302652">
    <property type="component" value="Chromosome 3"/>
</dbReference>
<dbReference type="RefSeq" id="WP_317016664.1">
    <property type="nucleotide sequence ID" value="NZ_CP136511.1"/>
</dbReference>
<dbReference type="InterPro" id="IPR009078">
    <property type="entry name" value="Ferritin-like_SF"/>
</dbReference>
<dbReference type="InterPro" id="IPR010287">
    <property type="entry name" value="DUF892_YciF-like"/>
</dbReference>
<proteinExistence type="predicted"/>
<name>A0ABZ0EDT5_9BURK</name>
<organism evidence="1 2">
    <name type="scientific">Paraburkholderia kirstenboschensis</name>
    <dbReference type="NCBI Taxonomy" id="1245436"/>
    <lineage>
        <taxon>Bacteria</taxon>
        <taxon>Pseudomonadati</taxon>
        <taxon>Pseudomonadota</taxon>
        <taxon>Betaproteobacteria</taxon>
        <taxon>Burkholderiales</taxon>
        <taxon>Burkholderiaceae</taxon>
        <taxon>Paraburkholderia</taxon>
    </lineage>
</organism>
<accession>A0ABZ0EDT5</accession>
<protein>
    <submittedName>
        <fullName evidence="1">DUF892 family protein</fullName>
    </submittedName>
</protein>